<evidence type="ECO:0000313" key="4">
    <source>
        <dbReference type="EMBL" id="CDF36218.1"/>
    </source>
</evidence>
<dbReference type="OMA" id="HRVLFTY"/>
<dbReference type="GO" id="GO:0005829">
    <property type="term" value="C:cytosol"/>
    <property type="evidence" value="ECO:0007669"/>
    <property type="project" value="TreeGrafter"/>
</dbReference>
<dbReference type="KEGG" id="ccp:CHC_T00004608001"/>
<dbReference type="Pfam" id="PF13561">
    <property type="entry name" value="adh_short_C2"/>
    <property type="match status" value="1"/>
</dbReference>
<dbReference type="PANTHER" id="PTHR43618">
    <property type="entry name" value="7-ALPHA-HYDROXYSTEROID DEHYDROGENASE"/>
    <property type="match status" value="1"/>
</dbReference>
<evidence type="ECO:0000256" key="2">
    <source>
        <dbReference type="ARBA" id="ARBA00022857"/>
    </source>
</evidence>
<keyword evidence="3" id="KW-0560">Oxidoreductase</keyword>
<dbReference type="InterPro" id="IPR036291">
    <property type="entry name" value="NAD(P)-bd_dom_sf"/>
</dbReference>
<dbReference type="OrthoDB" id="9876299at2759"/>
<dbReference type="GeneID" id="17323761"/>
<proteinExistence type="inferred from homology"/>
<gene>
    <name evidence="4" type="ORF">CHC_T00004608001</name>
</gene>
<dbReference type="SUPFAM" id="SSF51735">
    <property type="entry name" value="NAD(P)-binding Rossmann-fold domains"/>
    <property type="match status" value="1"/>
</dbReference>
<keyword evidence="5" id="KW-1185">Reference proteome</keyword>
<dbReference type="CDD" id="cd05233">
    <property type="entry name" value="SDR_c"/>
    <property type="match status" value="1"/>
</dbReference>
<dbReference type="PRINTS" id="PR00081">
    <property type="entry name" value="GDHRDH"/>
</dbReference>
<dbReference type="Gramene" id="CDF36218">
    <property type="protein sequence ID" value="CDF36218"/>
    <property type="gene ID" value="CHC_T00004608001"/>
</dbReference>
<dbReference type="InterPro" id="IPR002347">
    <property type="entry name" value="SDR_fam"/>
</dbReference>
<name>R7QEK9_CHOCR</name>
<dbReference type="Gene3D" id="3.40.50.720">
    <property type="entry name" value="NAD(P)-binding Rossmann-like Domain"/>
    <property type="match status" value="1"/>
</dbReference>
<evidence type="ECO:0000313" key="5">
    <source>
        <dbReference type="Proteomes" id="UP000012073"/>
    </source>
</evidence>
<dbReference type="InterPro" id="IPR052178">
    <property type="entry name" value="Sec_Metab_Biosynth_SDR"/>
</dbReference>
<organism evidence="4 5">
    <name type="scientific">Chondrus crispus</name>
    <name type="common">Carrageen Irish moss</name>
    <name type="synonym">Polymorpha crispa</name>
    <dbReference type="NCBI Taxonomy" id="2769"/>
    <lineage>
        <taxon>Eukaryota</taxon>
        <taxon>Rhodophyta</taxon>
        <taxon>Florideophyceae</taxon>
        <taxon>Rhodymeniophycidae</taxon>
        <taxon>Gigartinales</taxon>
        <taxon>Gigartinaceae</taxon>
        <taxon>Chondrus</taxon>
    </lineage>
</organism>
<dbReference type="PhylomeDB" id="R7QEK9"/>
<dbReference type="EMBL" id="HG001766">
    <property type="protein sequence ID" value="CDF36218.1"/>
    <property type="molecule type" value="Genomic_DNA"/>
</dbReference>
<dbReference type="STRING" id="2769.R7QEK9"/>
<evidence type="ECO:0000256" key="1">
    <source>
        <dbReference type="ARBA" id="ARBA00006484"/>
    </source>
</evidence>
<dbReference type="RefSeq" id="XP_005716037.1">
    <property type="nucleotide sequence ID" value="XM_005715980.1"/>
</dbReference>
<dbReference type="GO" id="GO:0008709">
    <property type="term" value="F:cholate 7-alpha-dehydrogenase (NAD+) activity"/>
    <property type="evidence" value="ECO:0007669"/>
    <property type="project" value="TreeGrafter"/>
</dbReference>
<dbReference type="AlphaFoldDB" id="R7QEK9"/>
<dbReference type="Pfam" id="PF00106">
    <property type="entry name" value="adh_short"/>
    <property type="match status" value="1"/>
</dbReference>
<reference evidence="5" key="1">
    <citation type="journal article" date="2013" name="Proc. Natl. Acad. Sci. U.S.A.">
        <title>Genome structure and metabolic features in the red seaweed Chondrus crispus shed light on evolution of the Archaeplastida.</title>
        <authorList>
            <person name="Collen J."/>
            <person name="Porcel B."/>
            <person name="Carre W."/>
            <person name="Ball S.G."/>
            <person name="Chaparro C."/>
            <person name="Tonon T."/>
            <person name="Barbeyron T."/>
            <person name="Michel G."/>
            <person name="Noel B."/>
            <person name="Valentin K."/>
            <person name="Elias M."/>
            <person name="Artiguenave F."/>
            <person name="Arun A."/>
            <person name="Aury J.M."/>
            <person name="Barbosa-Neto J.F."/>
            <person name="Bothwell J.H."/>
            <person name="Bouget F.Y."/>
            <person name="Brillet L."/>
            <person name="Cabello-Hurtado F."/>
            <person name="Capella-Gutierrez S."/>
            <person name="Charrier B."/>
            <person name="Cladiere L."/>
            <person name="Cock J.M."/>
            <person name="Coelho S.M."/>
            <person name="Colleoni C."/>
            <person name="Czjzek M."/>
            <person name="Da Silva C."/>
            <person name="Delage L."/>
            <person name="Denoeud F."/>
            <person name="Deschamps P."/>
            <person name="Dittami S.M."/>
            <person name="Gabaldon T."/>
            <person name="Gachon C.M."/>
            <person name="Groisillier A."/>
            <person name="Herve C."/>
            <person name="Jabbari K."/>
            <person name="Katinka M."/>
            <person name="Kloareg B."/>
            <person name="Kowalczyk N."/>
            <person name="Labadie K."/>
            <person name="Leblanc C."/>
            <person name="Lopez P.J."/>
            <person name="McLachlan D.H."/>
            <person name="Meslet-Cladiere L."/>
            <person name="Moustafa A."/>
            <person name="Nehr Z."/>
            <person name="Nyvall Collen P."/>
            <person name="Panaud O."/>
            <person name="Partensky F."/>
            <person name="Poulain J."/>
            <person name="Rensing S.A."/>
            <person name="Rousvoal S."/>
            <person name="Samson G."/>
            <person name="Symeonidi A."/>
            <person name="Weissenbach J."/>
            <person name="Zambounis A."/>
            <person name="Wincker P."/>
            <person name="Boyen C."/>
        </authorList>
    </citation>
    <scope>NUCLEOTIDE SEQUENCE [LARGE SCALE GENOMIC DNA]</scope>
    <source>
        <strain evidence="5">cv. Stackhouse</strain>
    </source>
</reference>
<keyword evidence="2" id="KW-0521">NADP</keyword>
<evidence type="ECO:0000256" key="3">
    <source>
        <dbReference type="ARBA" id="ARBA00023002"/>
    </source>
</evidence>
<comment type="similarity">
    <text evidence="1">Belongs to the short-chain dehydrogenases/reductases (SDR) family.</text>
</comment>
<dbReference type="PANTHER" id="PTHR43618:SF8">
    <property type="entry name" value="7ALPHA-HYDROXYSTEROID DEHYDROGENASE"/>
    <property type="match status" value="1"/>
</dbReference>
<accession>R7QEK9</accession>
<sequence length="436" mass="46251">MRHAALVSPVEWATQKIYQSCTFRRTSHRSFPNWDMSIRAPPPSHPASSAVACTRIHPSSLQGRLAELPTSPSAPAFLPTPTQQRMPPVPCHQLVETGASPPSKLPRGLPSRDAAPMVQERMAQNGVRRLPAAEAPLNVVVTGGSTGIGKSIVECFAAAGHRVLFTYLSSVHGADALEAKYKAVTKAKLDQGSVLSVANFAGVVAEWAKGEGVHVLVNNAALGSATVQKYVDGVGGHSVVDVVMKDMKLCNGGEKKADLPESALGMIRRAAQDEALMRVNALGPLWVTDALMDSIKMAASVQGRGRSSIVFIGSVGGGSASVFPEYCAADLMSKSALSYLSKHLAAQHVRDSIDVCCVAPGATETEMFRRSTLSKVSDVDAFVDSMPKRRLIQPEEIADAVFWLATQSPPGIFHGAVLDASMGLAVRPGLQTESRR</sequence>
<protein>
    <submittedName>
        <fullName evidence="4">Uncharacterized protein</fullName>
    </submittedName>
</protein>
<dbReference type="Proteomes" id="UP000012073">
    <property type="component" value="Unassembled WGS sequence"/>
</dbReference>